<protein>
    <recommendedName>
        <fullName evidence="2">Phage protein</fullName>
    </recommendedName>
</protein>
<evidence type="ECO:0008006" key="2">
    <source>
        <dbReference type="Google" id="ProtNLM"/>
    </source>
</evidence>
<organism evidence="1">
    <name type="scientific">Siphoviridae sp. ctGiO6</name>
    <dbReference type="NCBI Taxonomy" id="2825415"/>
    <lineage>
        <taxon>Viruses</taxon>
        <taxon>Duplodnaviria</taxon>
        <taxon>Heunggongvirae</taxon>
        <taxon>Uroviricota</taxon>
        <taxon>Caudoviricetes</taxon>
    </lineage>
</organism>
<sequence length="121" mass="14347">MNAREFENIMQSEGLKTTKAVMVMLQEAKRCQRNIKSMSLYKHKYAVAYIEQQKEKKDKAIWQALTVAQLEKLYGFRLIEDRDRVIIATYNVENPHSEVMKKIRRDIEIMAELEKEYGICD</sequence>
<accession>A0A8S5P7T1</accession>
<evidence type="ECO:0000313" key="1">
    <source>
        <dbReference type="EMBL" id="DAE02728.1"/>
    </source>
</evidence>
<proteinExistence type="predicted"/>
<name>A0A8S5P7T1_9CAUD</name>
<dbReference type="EMBL" id="BK015350">
    <property type="protein sequence ID" value="DAE02728.1"/>
    <property type="molecule type" value="Genomic_DNA"/>
</dbReference>
<reference evidence="1" key="1">
    <citation type="journal article" date="2021" name="Proc. Natl. Acad. Sci. U.S.A.">
        <title>A Catalog of Tens of Thousands of Viruses from Human Metagenomes Reveals Hidden Associations with Chronic Diseases.</title>
        <authorList>
            <person name="Tisza M.J."/>
            <person name="Buck C.B."/>
        </authorList>
    </citation>
    <scope>NUCLEOTIDE SEQUENCE</scope>
    <source>
        <strain evidence="1">CtGiO6</strain>
    </source>
</reference>